<accession>A0A364YAH3</accession>
<dbReference type="AlphaFoldDB" id="A0A364YAH3"/>
<evidence type="ECO:0000313" key="3">
    <source>
        <dbReference type="Proteomes" id="UP000251889"/>
    </source>
</evidence>
<protein>
    <recommendedName>
        <fullName evidence="1">SPOR domain-containing protein</fullName>
    </recommendedName>
</protein>
<evidence type="ECO:0000259" key="1">
    <source>
        <dbReference type="Pfam" id="PF05036"/>
    </source>
</evidence>
<organism evidence="2 3">
    <name type="scientific">Pseudochryseolinea flava</name>
    <dbReference type="NCBI Taxonomy" id="2059302"/>
    <lineage>
        <taxon>Bacteria</taxon>
        <taxon>Pseudomonadati</taxon>
        <taxon>Bacteroidota</taxon>
        <taxon>Cytophagia</taxon>
        <taxon>Cytophagales</taxon>
        <taxon>Fulvivirgaceae</taxon>
        <taxon>Pseudochryseolinea</taxon>
    </lineage>
</organism>
<gene>
    <name evidence="2" type="ORF">DQQ10_04680</name>
</gene>
<dbReference type="EMBL" id="QMFY01000001">
    <property type="protein sequence ID" value="RAW03385.1"/>
    <property type="molecule type" value="Genomic_DNA"/>
</dbReference>
<name>A0A364YAH3_9BACT</name>
<dbReference type="RefSeq" id="WP_112745600.1">
    <property type="nucleotide sequence ID" value="NZ_QMFY01000001.1"/>
</dbReference>
<dbReference type="InterPro" id="IPR007730">
    <property type="entry name" value="SPOR-like_dom"/>
</dbReference>
<dbReference type="Pfam" id="PF05036">
    <property type="entry name" value="SPOR"/>
    <property type="match status" value="1"/>
</dbReference>
<sequence>MIYSTIVASLSINMTMRILRFAGFLFILGVFLSSCKTQKTTTTSSQENRYSEDLTVHRPKAEVVTTADNSKPEDKKPTSYVEPKVAVNKKLDGVLDSISSINLSKNSIDGFTIQVYSGKREEALNAKKTLTNAFPDLQSEVQFTEPIFRVKVGKYYTRLDAQQDYSEVKRFFPAAIIIPEKISIK</sequence>
<reference evidence="2 3" key="1">
    <citation type="submission" date="2018-06" db="EMBL/GenBank/DDBJ databases">
        <title>Chryseolinea flavus sp. nov., a member of the phylum Bacteroidetes isolated from soil.</title>
        <authorList>
            <person name="Li Y."/>
            <person name="Wang J."/>
        </authorList>
    </citation>
    <scope>NUCLEOTIDE SEQUENCE [LARGE SCALE GENOMIC DNA]</scope>
    <source>
        <strain evidence="2 3">SDU1-6</strain>
    </source>
</reference>
<dbReference type="Proteomes" id="UP000251889">
    <property type="component" value="Unassembled WGS sequence"/>
</dbReference>
<feature type="domain" description="SPOR" evidence="1">
    <location>
        <begin position="110"/>
        <end position="178"/>
    </location>
</feature>
<evidence type="ECO:0000313" key="2">
    <source>
        <dbReference type="EMBL" id="RAW03385.1"/>
    </source>
</evidence>
<dbReference type="OrthoDB" id="2473397at2"/>
<proteinExistence type="predicted"/>
<keyword evidence="3" id="KW-1185">Reference proteome</keyword>
<dbReference type="GO" id="GO:0042834">
    <property type="term" value="F:peptidoglycan binding"/>
    <property type="evidence" value="ECO:0007669"/>
    <property type="project" value="InterPro"/>
</dbReference>
<comment type="caution">
    <text evidence="2">The sequence shown here is derived from an EMBL/GenBank/DDBJ whole genome shotgun (WGS) entry which is preliminary data.</text>
</comment>